<proteinExistence type="predicted"/>
<dbReference type="AlphaFoldDB" id="R7WLL6"/>
<reference evidence="3 4" key="1">
    <citation type="journal article" date="2013" name="Genome Announc.">
        <title>Draft Genome Sequence of Rhodococcus rhodnii Strain LMG5362, a Symbiont of Rhodnius prolixus (Hemiptera, Reduviidae, Triatominae), the Principle Vector of Trypanosoma cruzi.</title>
        <authorList>
            <person name="Pachebat J.A."/>
            <person name="van Keulen G."/>
            <person name="Whitten M.M."/>
            <person name="Girdwood S."/>
            <person name="Del Sol R."/>
            <person name="Dyson P.J."/>
            <person name="Facey P.D."/>
        </authorList>
    </citation>
    <scope>NUCLEOTIDE SEQUENCE [LARGE SCALE GENOMIC DNA]</scope>
    <source>
        <strain evidence="3 4">LMG 5362</strain>
    </source>
</reference>
<evidence type="ECO:0000256" key="1">
    <source>
        <dbReference type="SAM" id="MobiDB-lite"/>
    </source>
</evidence>
<comment type="caution">
    <text evidence="3">The sequence shown here is derived from an EMBL/GenBank/DDBJ whole genome shotgun (WGS) entry which is preliminary data.</text>
</comment>
<organism evidence="3 4">
    <name type="scientific">Rhodococcus rhodnii LMG 5362</name>
    <dbReference type="NCBI Taxonomy" id="1273125"/>
    <lineage>
        <taxon>Bacteria</taxon>
        <taxon>Bacillati</taxon>
        <taxon>Actinomycetota</taxon>
        <taxon>Actinomycetes</taxon>
        <taxon>Mycobacteriales</taxon>
        <taxon>Nocardiaceae</taxon>
        <taxon>Rhodococcus</taxon>
    </lineage>
</organism>
<feature type="domain" description="Rv3651-like N-terminal" evidence="2">
    <location>
        <begin position="7"/>
        <end position="101"/>
    </location>
</feature>
<gene>
    <name evidence="3" type="ORF">Rrhod_2416</name>
</gene>
<feature type="region of interest" description="Disordered" evidence="1">
    <location>
        <begin position="105"/>
        <end position="127"/>
    </location>
</feature>
<name>R7WLL6_9NOCA</name>
<protein>
    <recommendedName>
        <fullName evidence="2">Rv3651-like N-terminal domain-containing protein</fullName>
    </recommendedName>
</protein>
<dbReference type="EMBL" id="APMY01000073">
    <property type="protein sequence ID" value="EOM76211.1"/>
    <property type="molecule type" value="Genomic_DNA"/>
</dbReference>
<sequence>MGVQLNEWMLVETLCPGEMSVISCGGNLREWASVRRNVQPARDVDVESIIQRVRDTRRKVVADVTSRTGPRSSFHIEAIPVLGPSGETHGVQVWVGEPDAVVLPPVSSPASPGISRRCRSPKRSKHR</sequence>
<evidence type="ECO:0000259" key="2">
    <source>
        <dbReference type="Pfam" id="PF18007"/>
    </source>
</evidence>
<evidence type="ECO:0000313" key="4">
    <source>
        <dbReference type="Proteomes" id="UP000013525"/>
    </source>
</evidence>
<accession>R7WLL6</accession>
<dbReference type="Pfam" id="PF18007">
    <property type="entry name" value="Rv3651-like_N"/>
    <property type="match status" value="1"/>
</dbReference>
<dbReference type="Proteomes" id="UP000013525">
    <property type="component" value="Unassembled WGS sequence"/>
</dbReference>
<dbReference type="InterPro" id="IPR041458">
    <property type="entry name" value="Rv3651-like_N"/>
</dbReference>
<feature type="compositionally biased region" description="Basic residues" evidence="1">
    <location>
        <begin position="116"/>
        <end position="127"/>
    </location>
</feature>
<keyword evidence="4" id="KW-1185">Reference proteome</keyword>
<evidence type="ECO:0000313" key="3">
    <source>
        <dbReference type="EMBL" id="EOM76211.1"/>
    </source>
</evidence>